<dbReference type="Pfam" id="PF13628">
    <property type="entry name" value="DUF4142"/>
    <property type="match status" value="1"/>
</dbReference>
<dbReference type="Gene3D" id="1.20.1260.10">
    <property type="match status" value="1"/>
</dbReference>
<dbReference type="AlphaFoldDB" id="V4Q1K2"/>
<keyword evidence="4" id="KW-1185">Reference proteome</keyword>
<sequence>MPTYKQHRAAAIASGLILAVSLTGMVACSKSTTDKVEDATANVAADASSAVSSIGADMDANKTQDFVTKAAVANMFEIKTSELAVKTSKNADVLTFAKMMVKDHTAAGKAYETAVAATSGLTPPVALDEDHQKKLDDLATKTGTDFDKAYIDIQQSAHSEAVNLFEDYSKNGKDTALQAFAAKTLPTLQAHKDKIDAFKE</sequence>
<proteinExistence type="predicted"/>
<dbReference type="eggNOG" id="COG3652">
    <property type="taxonomic scope" value="Bacteria"/>
</dbReference>
<dbReference type="PANTHER" id="PTHR38593:SF1">
    <property type="entry name" value="BLR2558 PROTEIN"/>
    <property type="match status" value="1"/>
</dbReference>
<dbReference type="Proteomes" id="UP000017837">
    <property type="component" value="Unassembled WGS sequence"/>
</dbReference>
<feature type="chain" id="PRO_5004725575" description="DUF4142 domain-containing protein" evidence="1">
    <location>
        <begin position="27"/>
        <end position="200"/>
    </location>
</feature>
<dbReference type="STRING" id="1121022.GCA_000376105_01587"/>
<organism evidence="3 4">
    <name type="scientific">Asticcacaulis benevestitus DSM 16100 = ATCC BAA-896</name>
    <dbReference type="NCBI Taxonomy" id="1121022"/>
    <lineage>
        <taxon>Bacteria</taxon>
        <taxon>Pseudomonadati</taxon>
        <taxon>Pseudomonadota</taxon>
        <taxon>Alphaproteobacteria</taxon>
        <taxon>Caulobacterales</taxon>
        <taxon>Caulobacteraceae</taxon>
        <taxon>Asticcacaulis</taxon>
    </lineage>
</organism>
<feature type="signal peptide" evidence="1">
    <location>
        <begin position="1"/>
        <end position="26"/>
    </location>
</feature>
<dbReference type="InterPro" id="IPR012347">
    <property type="entry name" value="Ferritin-like"/>
</dbReference>
<dbReference type="EMBL" id="AWGB01000001">
    <property type="protein sequence ID" value="ESQ94526.1"/>
    <property type="molecule type" value="Genomic_DNA"/>
</dbReference>
<dbReference type="InterPro" id="IPR025419">
    <property type="entry name" value="DUF4142"/>
</dbReference>
<evidence type="ECO:0000313" key="3">
    <source>
        <dbReference type="EMBL" id="ESQ94526.1"/>
    </source>
</evidence>
<dbReference type="PANTHER" id="PTHR38593">
    <property type="entry name" value="BLR2558 PROTEIN"/>
    <property type="match status" value="1"/>
</dbReference>
<dbReference type="PATRIC" id="fig|1121022.4.peg.19"/>
<dbReference type="OrthoDB" id="8005547at2"/>
<dbReference type="RefSeq" id="WP_018081255.1">
    <property type="nucleotide sequence ID" value="NZ_AQWM01000004.1"/>
</dbReference>
<evidence type="ECO:0000256" key="1">
    <source>
        <dbReference type="SAM" id="SignalP"/>
    </source>
</evidence>
<comment type="caution">
    <text evidence="3">The sequence shown here is derived from an EMBL/GenBank/DDBJ whole genome shotgun (WGS) entry which is preliminary data.</text>
</comment>
<name>V4Q1K2_9CAUL</name>
<evidence type="ECO:0000259" key="2">
    <source>
        <dbReference type="Pfam" id="PF13628"/>
    </source>
</evidence>
<evidence type="ECO:0000313" key="4">
    <source>
        <dbReference type="Proteomes" id="UP000017837"/>
    </source>
</evidence>
<accession>V4Q1K2</accession>
<protein>
    <recommendedName>
        <fullName evidence="2">DUF4142 domain-containing protein</fullName>
    </recommendedName>
</protein>
<reference evidence="3 4" key="1">
    <citation type="journal article" date="2014" name="Nature">
        <title>Sequential evolution of bacterial morphology by co-option of a developmental regulator.</title>
        <authorList>
            <person name="Jiang C."/>
            <person name="Brown P.J."/>
            <person name="Ducret A."/>
            <person name="Brun Y.V."/>
        </authorList>
    </citation>
    <scope>NUCLEOTIDE SEQUENCE [LARGE SCALE GENOMIC DNA]</scope>
    <source>
        <strain evidence="3 4">DSM 16100</strain>
    </source>
</reference>
<feature type="domain" description="DUF4142" evidence="2">
    <location>
        <begin position="62"/>
        <end position="196"/>
    </location>
</feature>
<keyword evidence="1" id="KW-0732">Signal</keyword>
<dbReference type="PROSITE" id="PS51257">
    <property type="entry name" value="PROKAR_LIPOPROTEIN"/>
    <property type="match status" value="1"/>
</dbReference>
<gene>
    <name evidence="3" type="ORF">ABENE_00095</name>
</gene>